<evidence type="ECO:0000313" key="12">
    <source>
        <dbReference type="Proteomes" id="UP000612585"/>
    </source>
</evidence>
<comment type="function">
    <text evidence="10">Catalyzes the reversible formation of acyl-phosphate (acyl-PO(4)) from acyl-[acyl-carrier-protein] (acyl-ACP). This enzyme utilizes acyl-ACP as fatty acyl donor, but not acyl-CoA.</text>
</comment>
<reference evidence="11" key="1">
    <citation type="submission" date="2021-01" db="EMBL/GenBank/DDBJ databases">
        <title>Whole genome shotgun sequence of Virgisporangium aurantiacum NBRC 16421.</title>
        <authorList>
            <person name="Komaki H."/>
            <person name="Tamura T."/>
        </authorList>
    </citation>
    <scope>NUCLEOTIDE SEQUENCE</scope>
    <source>
        <strain evidence="11">NBRC 16421</strain>
    </source>
</reference>
<dbReference type="PANTHER" id="PTHR30100">
    <property type="entry name" value="FATTY ACID/PHOSPHOLIPID SYNTHESIS PROTEIN PLSX"/>
    <property type="match status" value="1"/>
</dbReference>
<keyword evidence="12" id="KW-1185">Reference proteome</keyword>
<dbReference type="RefSeq" id="WP_203986785.1">
    <property type="nucleotide sequence ID" value="NZ_BOPG01000004.1"/>
</dbReference>
<comment type="caution">
    <text evidence="11">The sequence shown here is derived from an EMBL/GenBank/DDBJ whole genome shotgun (WGS) entry which is preliminary data.</text>
</comment>
<dbReference type="Gene3D" id="3.40.718.10">
    <property type="entry name" value="Isopropylmalate Dehydrogenase"/>
    <property type="match status" value="1"/>
</dbReference>
<evidence type="ECO:0000256" key="10">
    <source>
        <dbReference type="HAMAP-Rule" id="MF_00019"/>
    </source>
</evidence>
<evidence type="ECO:0000256" key="3">
    <source>
        <dbReference type="ARBA" id="ARBA00022516"/>
    </source>
</evidence>
<keyword evidence="5 10" id="KW-0443">Lipid metabolism</keyword>
<evidence type="ECO:0000256" key="7">
    <source>
        <dbReference type="ARBA" id="ARBA00023264"/>
    </source>
</evidence>
<keyword evidence="4 10" id="KW-0808">Transferase</keyword>
<organism evidence="11 12">
    <name type="scientific">Virgisporangium aurantiacum</name>
    <dbReference type="NCBI Taxonomy" id="175570"/>
    <lineage>
        <taxon>Bacteria</taxon>
        <taxon>Bacillati</taxon>
        <taxon>Actinomycetota</taxon>
        <taxon>Actinomycetes</taxon>
        <taxon>Micromonosporales</taxon>
        <taxon>Micromonosporaceae</taxon>
        <taxon>Virgisporangium</taxon>
    </lineage>
</organism>
<dbReference type="GO" id="GO:0043811">
    <property type="term" value="F:phosphate:acyl-[acyl carrier protein] acyltransferase activity"/>
    <property type="evidence" value="ECO:0007669"/>
    <property type="project" value="UniProtKB-UniRule"/>
</dbReference>
<evidence type="ECO:0000256" key="1">
    <source>
        <dbReference type="ARBA" id="ARBA00001232"/>
    </source>
</evidence>
<dbReference type="InterPro" id="IPR012281">
    <property type="entry name" value="Phospholipid_synth_PlsX-like"/>
</dbReference>
<comment type="pathway">
    <text evidence="10">Lipid metabolism; phospholipid metabolism.</text>
</comment>
<dbReference type="Pfam" id="PF02504">
    <property type="entry name" value="FA_synthesis"/>
    <property type="match status" value="1"/>
</dbReference>
<dbReference type="AlphaFoldDB" id="A0A8J3YYM4"/>
<dbReference type="PIRSF" id="PIRSF002465">
    <property type="entry name" value="Phsphlp_syn_PlsX"/>
    <property type="match status" value="1"/>
</dbReference>
<evidence type="ECO:0000256" key="6">
    <source>
        <dbReference type="ARBA" id="ARBA00023209"/>
    </source>
</evidence>
<comment type="catalytic activity">
    <reaction evidence="1 10">
        <text>a fatty acyl-[ACP] + phosphate = an acyl phosphate + holo-[ACP]</text>
        <dbReference type="Rhea" id="RHEA:42292"/>
        <dbReference type="Rhea" id="RHEA-COMP:9685"/>
        <dbReference type="Rhea" id="RHEA-COMP:14125"/>
        <dbReference type="ChEBI" id="CHEBI:43474"/>
        <dbReference type="ChEBI" id="CHEBI:59918"/>
        <dbReference type="ChEBI" id="CHEBI:64479"/>
        <dbReference type="ChEBI" id="CHEBI:138651"/>
        <dbReference type="EC" id="2.3.1.274"/>
    </reaction>
</comment>
<keyword evidence="2 10" id="KW-0963">Cytoplasm</keyword>
<evidence type="ECO:0000256" key="8">
    <source>
        <dbReference type="ARBA" id="ARBA00024069"/>
    </source>
</evidence>
<dbReference type="Proteomes" id="UP000612585">
    <property type="component" value="Unassembled WGS sequence"/>
</dbReference>
<protein>
    <recommendedName>
        <fullName evidence="8 10">Phosphate acyltransferase</fullName>
        <ecNumber evidence="8 10">2.3.1.274</ecNumber>
    </recommendedName>
    <alternativeName>
        <fullName evidence="10">Acyl-ACP phosphotransacylase</fullName>
    </alternativeName>
    <alternativeName>
        <fullName evidence="10">Acyl-[acyl-carrier-protein]--phosphate acyltransferase</fullName>
    </alternativeName>
    <alternativeName>
        <fullName evidence="10">Phosphate-acyl-ACP acyltransferase</fullName>
    </alternativeName>
</protein>
<dbReference type="GO" id="GO:0005737">
    <property type="term" value="C:cytoplasm"/>
    <property type="evidence" value="ECO:0007669"/>
    <property type="project" value="UniProtKB-SubCell"/>
</dbReference>
<comment type="subunit">
    <text evidence="9 10">Homodimer. Probably interacts with PlsY.</text>
</comment>
<dbReference type="HAMAP" id="MF_00019">
    <property type="entry name" value="PlsX"/>
    <property type="match status" value="1"/>
</dbReference>
<keyword evidence="11" id="KW-0012">Acyltransferase</keyword>
<dbReference type="InterPro" id="IPR003664">
    <property type="entry name" value="FA_synthesis"/>
</dbReference>
<proteinExistence type="inferred from homology"/>
<dbReference type="GO" id="GO:0006633">
    <property type="term" value="P:fatty acid biosynthetic process"/>
    <property type="evidence" value="ECO:0007669"/>
    <property type="project" value="UniProtKB-UniRule"/>
</dbReference>
<evidence type="ECO:0000256" key="5">
    <source>
        <dbReference type="ARBA" id="ARBA00023098"/>
    </source>
</evidence>
<keyword evidence="3 10" id="KW-0444">Lipid biosynthesis</keyword>
<name>A0A8J3YYM4_9ACTN</name>
<evidence type="ECO:0000256" key="2">
    <source>
        <dbReference type="ARBA" id="ARBA00022490"/>
    </source>
</evidence>
<dbReference type="EC" id="2.3.1.274" evidence="8 10"/>
<sequence>MTDSSRRGAARIAVDLLGGDAAPAVVVDGALRASTADTDLSLLLVGPREVADEVIAALPPARRSDVEVDAVRRVVGMADSPLRAVRSDTTVRAGVAAVVTGRADALVTAGASGAAVTAAVHGFGRQPGVRRPALCVTLPALRGPVVLLDVGAGLDLMPSELARFAQLGAMYAAVVHGITAPRVGLLSIGAEPGKGDKLRKVAAVALADATLPPGARYTGYVEGHDVTLGGHADVVVTDGFTGNVLLKGIEGAYALAAGHETASGPPVSVPRAAVLLGVPGIVVVCHGAANGKDVADGIALATTLHHLGLPGRMAAALDPPAHAPVVAEVRP</sequence>
<dbReference type="GO" id="GO:0008654">
    <property type="term" value="P:phospholipid biosynthetic process"/>
    <property type="evidence" value="ECO:0007669"/>
    <property type="project" value="UniProtKB-KW"/>
</dbReference>
<dbReference type="PANTHER" id="PTHR30100:SF1">
    <property type="entry name" value="PHOSPHATE ACYLTRANSFERASE"/>
    <property type="match status" value="1"/>
</dbReference>
<comment type="similarity">
    <text evidence="10">Belongs to the PlsX family.</text>
</comment>
<evidence type="ECO:0000313" key="11">
    <source>
        <dbReference type="EMBL" id="GIJ53057.1"/>
    </source>
</evidence>
<keyword evidence="7 10" id="KW-1208">Phospholipid metabolism</keyword>
<dbReference type="UniPathway" id="UPA00085"/>
<dbReference type="EMBL" id="BOPG01000004">
    <property type="protein sequence ID" value="GIJ53057.1"/>
    <property type="molecule type" value="Genomic_DNA"/>
</dbReference>
<gene>
    <name evidence="10 11" type="primary">plsX</name>
    <name evidence="11" type="ORF">Vau01_005730</name>
</gene>
<comment type="subcellular location">
    <subcellularLocation>
        <location evidence="10">Cytoplasm</location>
    </subcellularLocation>
    <text evidence="10">Associated with the membrane possibly through PlsY.</text>
</comment>
<keyword evidence="6 10" id="KW-0594">Phospholipid biosynthesis</keyword>
<evidence type="ECO:0000256" key="9">
    <source>
        <dbReference type="ARBA" id="ARBA00046608"/>
    </source>
</evidence>
<evidence type="ECO:0000256" key="4">
    <source>
        <dbReference type="ARBA" id="ARBA00022679"/>
    </source>
</evidence>
<dbReference type="SUPFAM" id="SSF53659">
    <property type="entry name" value="Isocitrate/Isopropylmalate dehydrogenase-like"/>
    <property type="match status" value="1"/>
</dbReference>
<accession>A0A8J3YYM4</accession>